<dbReference type="Pfam" id="PF04758">
    <property type="entry name" value="Ribosomal_S30"/>
    <property type="match status" value="1"/>
</dbReference>
<reference evidence="5" key="1">
    <citation type="submission" date="2025-08" db="UniProtKB">
        <authorList>
            <consortium name="Ensembl"/>
        </authorList>
    </citation>
    <scope>IDENTIFICATION</scope>
</reference>
<dbReference type="PANTHER" id="PTHR12650">
    <property type="entry name" value="40S RIBOSOMAL PROTEIN S30/UBIQUITIN-LIKE PROTEIN FUBI"/>
    <property type="match status" value="1"/>
</dbReference>
<proteinExistence type="inferred from homology"/>
<organism evidence="5 6">
    <name type="scientific">Piliocolobus tephrosceles</name>
    <name type="common">Ugandan red Colobus</name>
    <dbReference type="NCBI Taxonomy" id="591936"/>
    <lineage>
        <taxon>Eukaryota</taxon>
        <taxon>Metazoa</taxon>
        <taxon>Chordata</taxon>
        <taxon>Craniata</taxon>
        <taxon>Vertebrata</taxon>
        <taxon>Euteleostomi</taxon>
        <taxon>Mammalia</taxon>
        <taxon>Eutheria</taxon>
        <taxon>Euarchontoglires</taxon>
        <taxon>Primates</taxon>
        <taxon>Haplorrhini</taxon>
        <taxon>Catarrhini</taxon>
        <taxon>Cercopithecidae</taxon>
        <taxon>Colobinae</taxon>
        <taxon>Piliocolobus</taxon>
    </lineage>
</organism>
<evidence type="ECO:0000256" key="1">
    <source>
        <dbReference type="ARBA" id="ARBA00022980"/>
    </source>
</evidence>
<feature type="region of interest" description="Disordered" evidence="4">
    <location>
        <begin position="1"/>
        <end position="33"/>
    </location>
</feature>
<dbReference type="Ensembl" id="ENSPTET00000015381.1">
    <property type="protein sequence ID" value="ENSPTEP00000010114.1"/>
    <property type="gene ID" value="ENSPTEG00000011500.1"/>
</dbReference>
<keyword evidence="2 3" id="KW-0687">Ribonucleoprotein</keyword>
<feature type="compositionally biased region" description="Basic and acidic residues" evidence="4">
    <location>
        <begin position="18"/>
        <end position="28"/>
    </location>
</feature>
<dbReference type="GO" id="GO:0006412">
    <property type="term" value="P:translation"/>
    <property type="evidence" value="ECO:0007669"/>
    <property type="project" value="InterPro"/>
</dbReference>
<dbReference type="InterPro" id="IPR006846">
    <property type="entry name" value="Ribosomal_eS30"/>
</dbReference>
<evidence type="ECO:0000313" key="6">
    <source>
        <dbReference type="Proteomes" id="UP000694416"/>
    </source>
</evidence>
<evidence type="ECO:0000256" key="3">
    <source>
        <dbReference type="RuleBase" id="RU364011"/>
    </source>
</evidence>
<evidence type="ECO:0000313" key="5">
    <source>
        <dbReference type="Ensembl" id="ENSPTEP00000010114.1"/>
    </source>
</evidence>
<evidence type="ECO:0000256" key="4">
    <source>
        <dbReference type="SAM" id="MobiDB-lite"/>
    </source>
</evidence>
<comment type="similarity">
    <text evidence="3">Belongs to the eukaryotic ribosomal protein eS30 family.</text>
</comment>
<dbReference type="Proteomes" id="UP000694416">
    <property type="component" value="Unplaced"/>
</dbReference>
<protein>
    <recommendedName>
        <fullName evidence="3">40S ribosomal protein S30</fullName>
    </recommendedName>
</protein>
<dbReference type="AlphaFoldDB" id="A0A8C9GV95"/>
<sequence length="56" mass="6417">KVHGSLARAGKVKNQTPKAEKKVKEKKVPVGRAKKRMLYKRRFLQSFGRRKGPNAK</sequence>
<accession>A0A8C9GV95</accession>
<keyword evidence="1 3" id="KW-0689">Ribosomal protein</keyword>
<name>A0A8C9GV95_9PRIM</name>
<keyword evidence="6" id="KW-1185">Reference proteome</keyword>
<dbReference type="PANTHER" id="PTHR12650:SF15">
    <property type="entry name" value="RIBOSOMAL PROTEIN S30, ISOFORM A"/>
    <property type="match status" value="1"/>
</dbReference>
<dbReference type="GO" id="GO:0022627">
    <property type="term" value="C:cytosolic small ribosomal subunit"/>
    <property type="evidence" value="ECO:0007669"/>
    <property type="project" value="TreeGrafter"/>
</dbReference>
<reference evidence="5" key="2">
    <citation type="submission" date="2025-09" db="UniProtKB">
        <authorList>
            <consortium name="Ensembl"/>
        </authorList>
    </citation>
    <scope>IDENTIFICATION</scope>
</reference>
<evidence type="ECO:0000256" key="2">
    <source>
        <dbReference type="ARBA" id="ARBA00023274"/>
    </source>
</evidence>
<dbReference type="GO" id="GO:0003735">
    <property type="term" value="F:structural constituent of ribosome"/>
    <property type="evidence" value="ECO:0007669"/>
    <property type="project" value="UniProtKB-UniRule"/>
</dbReference>